<evidence type="ECO:0000256" key="1">
    <source>
        <dbReference type="SAM" id="MobiDB-lite"/>
    </source>
</evidence>
<feature type="region of interest" description="Disordered" evidence="1">
    <location>
        <begin position="47"/>
        <end position="83"/>
    </location>
</feature>
<dbReference type="EMBL" id="KK914929">
    <property type="protein sequence ID" value="KDP26116.1"/>
    <property type="molecule type" value="Genomic_DNA"/>
</dbReference>
<protein>
    <submittedName>
        <fullName evidence="2">Uncharacterized protein</fullName>
    </submittedName>
</protein>
<proteinExistence type="predicted"/>
<dbReference type="AlphaFoldDB" id="A0A067JQ81"/>
<name>A0A067JQ81_JATCU</name>
<organism evidence="2 3">
    <name type="scientific">Jatropha curcas</name>
    <name type="common">Barbados nut</name>
    <dbReference type="NCBI Taxonomy" id="180498"/>
    <lineage>
        <taxon>Eukaryota</taxon>
        <taxon>Viridiplantae</taxon>
        <taxon>Streptophyta</taxon>
        <taxon>Embryophyta</taxon>
        <taxon>Tracheophyta</taxon>
        <taxon>Spermatophyta</taxon>
        <taxon>Magnoliopsida</taxon>
        <taxon>eudicotyledons</taxon>
        <taxon>Gunneridae</taxon>
        <taxon>Pentapetalae</taxon>
        <taxon>rosids</taxon>
        <taxon>fabids</taxon>
        <taxon>Malpighiales</taxon>
        <taxon>Euphorbiaceae</taxon>
        <taxon>Crotonoideae</taxon>
        <taxon>Jatropheae</taxon>
        <taxon>Jatropha</taxon>
    </lineage>
</organism>
<sequence length="123" mass="12451">MIRSTSTTQVRSPVTPSLVSRSNIATTPNQHEGVGVKVLVEGVGGRGEGSDVVGYDGRGRGEVSTTNVTAAGRGRGEGSSTNVVAIGRGNGEAFVGDKGRAAALKRSYAGPTFASQAKRHVGP</sequence>
<reference evidence="2 3" key="1">
    <citation type="journal article" date="2014" name="PLoS ONE">
        <title>Global Analysis of Gene Expression Profiles in Physic Nut (Jatropha curcas L.) Seedlings Exposed to Salt Stress.</title>
        <authorList>
            <person name="Zhang L."/>
            <person name="Zhang C."/>
            <person name="Wu P."/>
            <person name="Chen Y."/>
            <person name="Li M."/>
            <person name="Jiang H."/>
            <person name="Wu G."/>
        </authorList>
    </citation>
    <scope>NUCLEOTIDE SEQUENCE [LARGE SCALE GENOMIC DNA]</scope>
    <source>
        <strain evidence="3">cv. GZQX0401</strain>
        <tissue evidence="2">Young leaves</tissue>
    </source>
</reference>
<keyword evidence="3" id="KW-1185">Reference proteome</keyword>
<dbReference type="Proteomes" id="UP000027138">
    <property type="component" value="Unassembled WGS sequence"/>
</dbReference>
<feature type="region of interest" description="Disordered" evidence="1">
    <location>
        <begin position="1"/>
        <end position="30"/>
    </location>
</feature>
<evidence type="ECO:0000313" key="3">
    <source>
        <dbReference type="Proteomes" id="UP000027138"/>
    </source>
</evidence>
<gene>
    <name evidence="2" type="ORF">JCGZ_22217</name>
</gene>
<accession>A0A067JQ81</accession>
<evidence type="ECO:0000313" key="2">
    <source>
        <dbReference type="EMBL" id="KDP26116.1"/>
    </source>
</evidence>